<proteinExistence type="predicted"/>
<protein>
    <submittedName>
        <fullName evidence="2">Tyrosine-protein phosphatase domain-containing protein</fullName>
    </submittedName>
</protein>
<evidence type="ECO:0000313" key="1">
    <source>
        <dbReference type="Proteomes" id="UP000095283"/>
    </source>
</evidence>
<name>A0A1I7XQF8_HETBA</name>
<dbReference type="WBParaSite" id="Hba_19976">
    <property type="protein sequence ID" value="Hba_19976"/>
    <property type="gene ID" value="Hba_19976"/>
</dbReference>
<evidence type="ECO:0000313" key="2">
    <source>
        <dbReference type="WBParaSite" id="Hba_19976"/>
    </source>
</evidence>
<sequence>MHPLLFQKRSSDVVVYDCVDSSGHMTRMAITRYENDRDVNYFMWSRYLDIESMMPLTMYVCYMCEQMAQSASIANSTYGRRHPMMQMSMPNSNLLAQQSLPSIVVDDSSARQVGVSWVRAAPRHRCVPFLMSTLCEKMAEISHIIVRYHPKDQQVTAEFLESVKPLLNLN</sequence>
<reference evidence="2" key="1">
    <citation type="submission" date="2016-11" db="UniProtKB">
        <authorList>
            <consortium name="WormBaseParasite"/>
        </authorList>
    </citation>
    <scope>IDENTIFICATION</scope>
</reference>
<organism evidence="1 2">
    <name type="scientific">Heterorhabditis bacteriophora</name>
    <name type="common">Entomopathogenic nematode worm</name>
    <dbReference type="NCBI Taxonomy" id="37862"/>
    <lineage>
        <taxon>Eukaryota</taxon>
        <taxon>Metazoa</taxon>
        <taxon>Ecdysozoa</taxon>
        <taxon>Nematoda</taxon>
        <taxon>Chromadorea</taxon>
        <taxon>Rhabditida</taxon>
        <taxon>Rhabditina</taxon>
        <taxon>Rhabditomorpha</taxon>
        <taxon>Strongyloidea</taxon>
        <taxon>Heterorhabditidae</taxon>
        <taxon>Heterorhabditis</taxon>
    </lineage>
</organism>
<dbReference type="Proteomes" id="UP000095283">
    <property type="component" value="Unplaced"/>
</dbReference>
<dbReference type="AlphaFoldDB" id="A0A1I7XQF8"/>
<keyword evidence="1" id="KW-1185">Reference proteome</keyword>
<accession>A0A1I7XQF8</accession>